<gene>
    <name evidence="2" type="ORF">PAPOLLO_LOCUS9332</name>
</gene>
<name>A0A8S3WTK8_PARAO</name>
<organism evidence="2 3">
    <name type="scientific">Parnassius apollo</name>
    <name type="common">Apollo butterfly</name>
    <name type="synonym">Papilio apollo</name>
    <dbReference type="NCBI Taxonomy" id="110799"/>
    <lineage>
        <taxon>Eukaryota</taxon>
        <taxon>Metazoa</taxon>
        <taxon>Ecdysozoa</taxon>
        <taxon>Arthropoda</taxon>
        <taxon>Hexapoda</taxon>
        <taxon>Insecta</taxon>
        <taxon>Pterygota</taxon>
        <taxon>Neoptera</taxon>
        <taxon>Endopterygota</taxon>
        <taxon>Lepidoptera</taxon>
        <taxon>Glossata</taxon>
        <taxon>Ditrysia</taxon>
        <taxon>Papilionoidea</taxon>
        <taxon>Papilionidae</taxon>
        <taxon>Parnassiinae</taxon>
        <taxon>Parnassini</taxon>
        <taxon>Parnassius</taxon>
        <taxon>Parnassius</taxon>
    </lineage>
</organism>
<feature type="region of interest" description="Disordered" evidence="1">
    <location>
        <begin position="35"/>
        <end position="61"/>
    </location>
</feature>
<reference evidence="2" key="1">
    <citation type="submission" date="2021-04" db="EMBL/GenBank/DDBJ databases">
        <authorList>
            <person name="Tunstrom K."/>
        </authorList>
    </citation>
    <scope>NUCLEOTIDE SEQUENCE</scope>
</reference>
<sequence length="156" mass="16911">MGAMAATRGHTTPAHAALAHRRAHAAFYYTTAAGPSGARRGTGRARHLDPPRFPPRAPTLNPRPPCAAFRCARRRPEPCPLKIQRSLYDFITYYPDQYYDNILRVIFAVEKGNKGNKVGAALTRDAAAACNLVAPLTGPRTSRGCQVTVITGTILN</sequence>
<comment type="caution">
    <text evidence="2">The sequence shown here is derived from an EMBL/GenBank/DDBJ whole genome shotgun (WGS) entry which is preliminary data.</text>
</comment>
<dbReference type="AlphaFoldDB" id="A0A8S3WTK8"/>
<evidence type="ECO:0000313" key="3">
    <source>
        <dbReference type="Proteomes" id="UP000691718"/>
    </source>
</evidence>
<feature type="compositionally biased region" description="Pro residues" evidence="1">
    <location>
        <begin position="51"/>
        <end position="61"/>
    </location>
</feature>
<dbReference type="Proteomes" id="UP000691718">
    <property type="component" value="Unassembled WGS sequence"/>
</dbReference>
<dbReference type="EMBL" id="CAJQZP010000693">
    <property type="protein sequence ID" value="CAG4977024.1"/>
    <property type="molecule type" value="Genomic_DNA"/>
</dbReference>
<keyword evidence="3" id="KW-1185">Reference proteome</keyword>
<proteinExistence type="predicted"/>
<protein>
    <submittedName>
        <fullName evidence="2">(apollo) hypothetical protein</fullName>
    </submittedName>
</protein>
<evidence type="ECO:0000313" key="2">
    <source>
        <dbReference type="EMBL" id="CAG4977024.1"/>
    </source>
</evidence>
<evidence type="ECO:0000256" key="1">
    <source>
        <dbReference type="SAM" id="MobiDB-lite"/>
    </source>
</evidence>
<accession>A0A8S3WTK8</accession>